<name>A0A5B9EBA4_9BACT</name>
<dbReference type="Pfam" id="PF25601">
    <property type="entry name" value="AAA_lid_14"/>
    <property type="match status" value="1"/>
</dbReference>
<dbReference type="PANTHER" id="PTHR32071">
    <property type="entry name" value="TRANSCRIPTIONAL REGULATORY PROTEIN"/>
    <property type="match status" value="1"/>
</dbReference>
<dbReference type="InterPro" id="IPR002078">
    <property type="entry name" value="Sigma_54_int"/>
</dbReference>
<evidence type="ECO:0000256" key="4">
    <source>
        <dbReference type="ARBA" id="ARBA00023163"/>
    </source>
</evidence>
<dbReference type="InterPro" id="IPR002197">
    <property type="entry name" value="HTH_Fis"/>
</dbReference>
<dbReference type="SUPFAM" id="SSF52540">
    <property type="entry name" value="P-loop containing nucleoside triphosphate hydrolases"/>
    <property type="match status" value="1"/>
</dbReference>
<reference evidence="6 7" key="1">
    <citation type="submission" date="2019-08" db="EMBL/GenBank/DDBJ databases">
        <title>Complete genome sequence of Terriglobus albidus strain ORNL.</title>
        <authorList>
            <person name="Podar M."/>
        </authorList>
    </citation>
    <scope>NUCLEOTIDE SEQUENCE [LARGE SCALE GENOMIC DNA]</scope>
    <source>
        <strain evidence="6 7">ORNL</strain>
    </source>
</reference>
<dbReference type="Pfam" id="PF02954">
    <property type="entry name" value="HTH_8"/>
    <property type="match status" value="1"/>
</dbReference>
<feature type="domain" description="Sigma-54 factor interaction" evidence="5">
    <location>
        <begin position="15"/>
        <end position="208"/>
    </location>
</feature>
<evidence type="ECO:0000313" key="7">
    <source>
        <dbReference type="Proteomes" id="UP000321820"/>
    </source>
</evidence>
<dbReference type="SUPFAM" id="SSF46689">
    <property type="entry name" value="Homeodomain-like"/>
    <property type="match status" value="1"/>
</dbReference>
<dbReference type="Proteomes" id="UP000321820">
    <property type="component" value="Chromosome"/>
</dbReference>
<dbReference type="EMBL" id="CP042806">
    <property type="protein sequence ID" value="QEE29458.1"/>
    <property type="molecule type" value="Genomic_DNA"/>
</dbReference>
<dbReference type="PRINTS" id="PR01590">
    <property type="entry name" value="HTHFIS"/>
</dbReference>
<proteinExistence type="predicted"/>
<dbReference type="Gene3D" id="1.10.8.60">
    <property type="match status" value="1"/>
</dbReference>
<dbReference type="RefSeq" id="WP_147648650.1">
    <property type="nucleotide sequence ID" value="NZ_CP042806.1"/>
</dbReference>
<dbReference type="GO" id="GO:0005524">
    <property type="term" value="F:ATP binding"/>
    <property type="evidence" value="ECO:0007669"/>
    <property type="project" value="UniProtKB-KW"/>
</dbReference>
<dbReference type="InterPro" id="IPR058031">
    <property type="entry name" value="AAA_lid_NorR"/>
</dbReference>
<evidence type="ECO:0000259" key="5">
    <source>
        <dbReference type="PROSITE" id="PS50045"/>
    </source>
</evidence>
<dbReference type="Gene3D" id="3.40.50.300">
    <property type="entry name" value="P-loop containing nucleotide triphosphate hydrolases"/>
    <property type="match status" value="1"/>
</dbReference>
<keyword evidence="3" id="KW-0805">Transcription regulation</keyword>
<dbReference type="GO" id="GO:0043565">
    <property type="term" value="F:sequence-specific DNA binding"/>
    <property type="evidence" value="ECO:0007669"/>
    <property type="project" value="InterPro"/>
</dbReference>
<dbReference type="KEGG" id="talb:FTW19_16515"/>
<organism evidence="6 7">
    <name type="scientific">Terriglobus albidus</name>
    <dbReference type="NCBI Taxonomy" id="1592106"/>
    <lineage>
        <taxon>Bacteria</taxon>
        <taxon>Pseudomonadati</taxon>
        <taxon>Acidobacteriota</taxon>
        <taxon>Terriglobia</taxon>
        <taxon>Terriglobales</taxon>
        <taxon>Acidobacteriaceae</taxon>
        <taxon>Terriglobus</taxon>
    </lineage>
</organism>
<dbReference type="SMART" id="SM00382">
    <property type="entry name" value="AAA"/>
    <property type="match status" value="1"/>
</dbReference>
<keyword evidence="2" id="KW-0067">ATP-binding</keyword>
<dbReference type="PROSITE" id="PS50045">
    <property type="entry name" value="SIGMA54_INTERACT_4"/>
    <property type="match status" value="1"/>
</dbReference>
<accession>A0A5B9EBA4</accession>
<keyword evidence="7" id="KW-1185">Reference proteome</keyword>
<evidence type="ECO:0000256" key="3">
    <source>
        <dbReference type="ARBA" id="ARBA00023015"/>
    </source>
</evidence>
<keyword evidence="1" id="KW-0547">Nucleotide-binding</keyword>
<gene>
    <name evidence="6" type="ORF">FTW19_16515</name>
</gene>
<protein>
    <submittedName>
        <fullName evidence="6">Sigma-54-dependent Fis family transcriptional regulator</fullName>
    </submittedName>
</protein>
<dbReference type="AlphaFoldDB" id="A0A5B9EBA4"/>
<keyword evidence="4" id="KW-0804">Transcription</keyword>
<dbReference type="InterPro" id="IPR009057">
    <property type="entry name" value="Homeodomain-like_sf"/>
</dbReference>
<sequence length="275" mass="30862">MSVMEYIPQPGFFETLGSSPAMERLRLQLERIGPHFRTILLTGETGVGKELAARTLHQLSPAANEPFLVYDPATTIEESLESAARGTLFLDEVGDTSSAVQAKLLRLMRMVDTRIIAATYRNLRHQAAIGEFRSDLYYRLSTVEIEVPPLRQRMEDLPLLVEHILSRAGERYHKPAMEISSEAMEILRSYSWPGNIRELESVLNNAAMQQEGIVIHTISLPEPESPVKADSLPVRLDDLISRHVRGVLAQCEGNKVRTAELLGISRSTLYRMLEA</sequence>
<evidence type="ECO:0000256" key="2">
    <source>
        <dbReference type="ARBA" id="ARBA00022840"/>
    </source>
</evidence>
<evidence type="ECO:0000313" key="6">
    <source>
        <dbReference type="EMBL" id="QEE29458.1"/>
    </source>
</evidence>
<dbReference type="Gene3D" id="1.10.10.60">
    <property type="entry name" value="Homeodomain-like"/>
    <property type="match status" value="1"/>
</dbReference>
<dbReference type="CDD" id="cd00009">
    <property type="entry name" value="AAA"/>
    <property type="match status" value="1"/>
</dbReference>
<dbReference type="Pfam" id="PF14532">
    <property type="entry name" value="Sigma54_activ_2"/>
    <property type="match status" value="1"/>
</dbReference>
<dbReference type="InterPro" id="IPR027417">
    <property type="entry name" value="P-loop_NTPase"/>
</dbReference>
<dbReference type="InterPro" id="IPR003593">
    <property type="entry name" value="AAA+_ATPase"/>
</dbReference>
<dbReference type="GO" id="GO:0006355">
    <property type="term" value="P:regulation of DNA-templated transcription"/>
    <property type="evidence" value="ECO:0007669"/>
    <property type="project" value="InterPro"/>
</dbReference>
<evidence type="ECO:0000256" key="1">
    <source>
        <dbReference type="ARBA" id="ARBA00022741"/>
    </source>
</evidence>
<dbReference type="OrthoDB" id="9771372at2"/>